<keyword evidence="4" id="KW-0813">Transport</keyword>
<feature type="domain" description="ABC transmembrane type-1" evidence="12">
    <location>
        <begin position="330"/>
        <end position="530"/>
    </location>
</feature>
<protein>
    <recommendedName>
        <fullName evidence="3">Thiamine transport system permease protein ThiP</fullName>
    </recommendedName>
</protein>
<evidence type="ECO:0000256" key="3">
    <source>
        <dbReference type="ARBA" id="ARBA00016947"/>
    </source>
</evidence>
<evidence type="ECO:0000259" key="12">
    <source>
        <dbReference type="PROSITE" id="PS50928"/>
    </source>
</evidence>
<feature type="transmembrane region" description="Helical" evidence="11">
    <location>
        <begin position="379"/>
        <end position="399"/>
    </location>
</feature>
<evidence type="ECO:0000256" key="8">
    <source>
        <dbReference type="ARBA" id="ARBA00022737"/>
    </source>
</evidence>
<dbReference type="GO" id="GO:0005886">
    <property type="term" value="C:plasma membrane"/>
    <property type="evidence" value="ECO:0007669"/>
    <property type="project" value="UniProtKB-SubCell"/>
</dbReference>
<evidence type="ECO:0000256" key="4">
    <source>
        <dbReference type="ARBA" id="ARBA00022448"/>
    </source>
</evidence>
<keyword evidence="8" id="KW-0677">Repeat</keyword>
<dbReference type="GO" id="GO:0022857">
    <property type="term" value="F:transmembrane transporter activity"/>
    <property type="evidence" value="ECO:0007669"/>
    <property type="project" value="InterPro"/>
</dbReference>
<feature type="transmembrane region" description="Helical" evidence="11">
    <location>
        <begin position="405"/>
        <end position="426"/>
    </location>
</feature>
<feature type="transmembrane region" description="Helical" evidence="11">
    <location>
        <begin position="241"/>
        <end position="259"/>
    </location>
</feature>
<dbReference type="AlphaFoldDB" id="A0A0F9XPX3"/>
<accession>A0A0F9XPX3</accession>
<feature type="transmembrane region" description="Helical" evidence="11">
    <location>
        <begin position="12"/>
        <end position="34"/>
    </location>
</feature>
<feature type="transmembrane region" description="Helical" evidence="11">
    <location>
        <begin position="466"/>
        <end position="489"/>
    </location>
</feature>
<feature type="transmembrane region" description="Helical" evidence="11">
    <location>
        <begin position="287"/>
        <end position="310"/>
    </location>
</feature>
<dbReference type="Pfam" id="PF00528">
    <property type="entry name" value="BPD_transp_1"/>
    <property type="match status" value="1"/>
</dbReference>
<dbReference type="PROSITE" id="PS50928">
    <property type="entry name" value="ABC_TM1"/>
    <property type="match status" value="2"/>
</dbReference>
<name>A0A0F9XPX3_9ZZZZ</name>
<dbReference type="GO" id="GO:0015888">
    <property type="term" value="P:thiamine transport"/>
    <property type="evidence" value="ECO:0007669"/>
    <property type="project" value="InterPro"/>
</dbReference>
<dbReference type="InterPro" id="IPR005947">
    <property type="entry name" value="ThiP_ABC_transpt"/>
</dbReference>
<dbReference type="NCBIfam" id="TIGR01253">
    <property type="entry name" value="thiP"/>
    <property type="match status" value="1"/>
</dbReference>
<keyword evidence="9 11" id="KW-1133">Transmembrane helix</keyword>
<dbReference type="CDD" id="cd06261">
    <property type="entry name" value="TM_PBP2"/>
    <property type="match status" value="1"/>
</dbReference>
<keyword evidence="7 11" id="KW-0812">Transmembrane</keyword>
<dbReference type="PANTHER" id="PTHR30183:SF9">
    <property type="entry name" value="THIAMINE TRANSPORT SYSTEM PERMEASE PROTEIN THIP"/>
    <property type="match status" value="1"/>
</dbReference>
<evidence type="ECO:0000256" key="2">
    <source>
        <dbReference type="ARBA" id="ARBA00011650"/>
    </source>
</evidence>
<evidence type="ECO:0000256" key="1">
    <source>
        <dbReference type="ARBA" id="ARBA00004429"/>
    </source>
</evidence>
<comment type="subunit">
    <text evidence="2">The complex is composed of two ATP-binding proteins (ThiQ), two transmembrane proteins (ThiP) and a solute-binding protein (ThiB).</text>
</comment>
<evidence type="ECO:0000256" key="5">
    <source>
        <dbReference type="ARBA" id="ARBA00022475"/>
    </source>
</evidence>
<feature type="transmembrane region" description="Helical" evidence="11">
    <location>
        <begin position="509"/>
        <end position="530"/>
    </location>
</feature>
<feature type="transmembrane region" description="Helical" evidence="11">
    <location>
        <begin position="200"/>
        <end position="221"/>
    </location>
</feature>
<reference evidence="13" key="1">
    <citation type="journal article" date="2015" name="Nature">
        <title>Complex archaea that bridge the gap between prokaryotes and eukaryotes.</title>
        <authorList>
            <person name="Spang A."/>
            <person name="Saw J.H."/>
            <person name="Jorgensen S.L."/>
            <person name="Zaremba-Niedzwiedzka K."/>
            <person name="Martijn J."/>
            <person name="Lind A.E."/>
            <person name="van Eijk R."/>
            <person name="Schleper C."/>
            <person name="Guy L."/>
            <person name="Ettema T.J."/>
        </authorList>
    </citation>
    <scope>NUCLEOTIDE SEQUENCE</scope>
</reference>
<evidence type="ECO:0000256" key="10">
    <source>
        <dbReference type="ARBA" id="ARBA00023136"/>
    </source>
</evidence>
<evidence type="ECO:0000313" key="13">
    <source>
        <dbReference type="EMBL" id="KKN94378.1"/>
    </source>
</evidence>
<dbReference type="SUPFAM" id="SSF161098">
    <property type="entry name" value="MetI-like"/>
    <property type="match status" value="2"/>
</dbReference>
<dbReference type="InterPro" id="IPR000515">
    <property type="entry name" value="MetI-like"/>
</dbReference>
<organism evidence="13">
    <name type="scientific">marine sediment metagenome</name>
    <dbReference type="NCBI Taxonomy" id="412755"/>
    <lineage>
        <taxon>unclassified sequences</taxon>
        <taxon>metagenomes</taxon>
        <taxon>ecological metagenomes</taxon>
    </lineage>
</organism>
<evidence type="ECO:0000256" key="9">
    <source>
        <dbReference type="ARBA" id="ARBA00022989"/>
    </source>
</evidence>
<feature type="transmembrane region" description="Helical" evidence="11">
    <location>
        <begin position="54"/>
        <end position="78"/>
    </location>
</feature>
<gene>
    <name evidence="13" type="ORF">LCGC14_0187250</name>
</gene>
<dbReference type="PANTHER" id="PTHR30183">
    <property type="entry name" value="MOLYBDENUM TRANSPORT SYSTEM PERMEASE PROTEIN MODB"/>
    <property type="match status" value="1"/>
</dbReference>
<keyword evidence="5" id="KW-1003">Cell membrane</keyword>
<feature type="transmembrane region" description="Helical" evidence="11">
    <location>
        <begin position="330"/>
        <end position="358"/>
    </location>
</feature>
<comment type="caution">
    <text evidence="13">The sequence shown here is derived from an EMBL/GenBank/DDBJ whole genome shotgun (WGS) entry which is preliminary data.</text>
</comment>
<proteinExistence type="predicted"/>
<evidence type="ECO:0000256" key="7">
    <source>
        <dbReference type="ARBA" id="ARBA00022692"/>
    </source>
</evidence>
<evidence type="ECO:0000256" key="11">
    <source>
        <dbReference type="SAM" id="Phobius"/>
    </source>
</evidence>
<comment type="subcellular location">
    <subcellularLocation>
        <location evidence="1">Cell inner membrane</location>
        <topology evidence="1">Multi-pass membrane protein</topology>
    </subcellularLocation>
</comment>
<dbReference type="EMBL" id="LAZR01000078">
    <property type="protein sequence ID" value="KKN94378.1"/>
    <property type="molecule type" value="Genomic_DNA"/>
</dbReference>
<keyword evidence="10 11" id="KW-0472">Membrane</keyword>
<feature type="transmembrane region" description="Helical" evidence="11">
    <location>
        <begin position="90"/>
        <end position="114"/>
    </location>
</feature>
<evidence type="ECO:0000256" key="6">
    <source>
        <dbReference type="ARBA" id="ARBA00022519"/>
    </source>
</evidence>
<dbReference type="InterPro" id="IPR035906">
    <property type="entry name" value="MetI-like_sf"/>
</dbReference>
<feature type="domain" description="ABC transmembrane type-1" evidence="12">
    <location>
        <begin position="55"/>
        <end position="259"/>
    </location>
</feature>
<dbReference type="Gene3D" id="1.10.3720.10">
    <property type="entry name" value="MetI-like"/>
    <property type="match status" value="2"/>
</dbReference>
<keyword evidence="6" id="KW-0997">Cell inner membrane</keyword>
<feature type="transmembrane region" description="Helical" evidence="11">
    <location>
        <begin position="134"/>
        <end position="153"/>
    </location>
</feature>
<sequence length="541" mass="56007">MTGATDRTLRIGLGFAAAAVLIVFLGGAFVFLLAATGAVPDLPALFADRYIRGVVLFTLEQAALSTLLSLAGAVPLAAALHRARFPGRRAVLRLFLLPQALPVLVGALAIITIWGRNGVLSGAFAAIGLPRLDVYGLAGILIAHVFFNLPLAARLMVAALDRVPAESWKLAGQLSLTPLATFRLLEWPAIRASLPAAASLVFMLCVTSFTLVLVLGGGPGATTLEVAIYQALRYEFDPGRAIALSLLQIGLTAIILWLATRLGGDVAAGFGLGGRALRYDRPSRARAAMDAAILSLGIAFVLSPFVAVLVRGLQADLVSLAVDPAVRRAALTSLVIAIAAASLALVVSILVILALEALRGAPSGARRGRDTARKGLETVASLVLVVPPIVVGAGWFLALRQVTDVFAAAPYVVVATNAAMAVPFIVRIVGPALAAANQATGRLADSLGLAGLSRLRFVDWPAMRPALGLAFAFALAISLGDLGAIALFGNQDLVTLPYLLLQRMGSYRTSDAAGLALILGILCLGLMVLAERGLAGAGEKR</sequence>